<accession>A0A7V8VFQ1</accession>
<proteinExistence type="predicted"/>
<organism evidence="3 4">
    <name type="scientific">Thermogemmata fonticola</name>
    <dbReference type="NCBI Taxonomy" id="2755323"/>
    <lineage>
        <taxon>Bacteria</taxon>
        <taxon>Pseudomonadati</taxon>
        <taxon>Planctomycetota</taxon>
        <taxon>Planctomycetia</taxon>
        <taxon>Gemmatales</taxon>
        <taxon>Gemmataceae</taxon>
        <taxon>Thermogemmata</taxon>
    </lineage>
</organism>
<keyword evidence="1" id="KW-1133">Transmembrane helix</keyword>
<reference evidence="3 4" key="1">
    <citation type="submission" date="2020-07" db="EMBL/GenBank/DDBJ databases">
        <title>Thermogemmata thermophila gen. nov., sp. nov., a novel moderate thermophilic planctomycete from a Kamchatka hot spring.</title>
        <authorList>
            <person name="Elcheninov A.G."/>
            <person name="Podosokorskaya O.A."/>
            <person name="Kovaleva O.L."/>
            <person name="Novikov A."/>
            <person name="Bonch-Osmolovskaya E.A."/>
            <person name="Toshchakov S.V."/>
            <person name="Kublanov I.V."/>
        </authorList>
    </citation>
    <scope>NUCLEOTIDE SEQUENCE [LARGE SCALE GENOMIC DNA]</scope>
    <source>
        <strain evidence="3 4">2918</strain>
    </source>
</reference>
<feature type="transmembrane region" description="Helical" evidence="1">
    <location>
        <begin position="55"/>
        <end position="75"/>
    </location>
</feature>
<sequence>MADSSDPAHRDLAWYGYDPRALAVLVAGTAILSWGVWLGRWYFEDLSGLADRMGALAVFLLAWAVWPILAALFFYRTVTYTYRLTDRALLVDFGFWHPYQPPLPLDEIRQVTIRRGVFGRCLGIGTIEIQAANRRLILPGVRQPEAFVRRLEHLRHRDRSVRIGEGKSGA</sequence>
<dbReference type="Pfam" id="PF03703">
    <property type="entry name" value="bPH_2"/>
    <property type="match status" value="1"/>
</dbReference>
<feature type="domain" description="YdbS-like PH" evidence="2">
    <location>
        <begin position="79"/>
        <end position="146"/>
    </location>
</feature>
<comment type="caution">
    <text evidence="3">The sequence shown here is derived from an EMBL/GenBank/DDBJ whole genome shotgun (WGS) entry which is preliminary data.</text>
</comment>
<dbReference type="RefSeq" id="WP_194538942.1">
    <property type="nucleotide sequence ID" value="NZ_JACEFB010000011.1"/>
</dbReference>
<evidence type="ECO:0000313" key="3">
    <source>
        <dbReference type="EMBL" id="MBA2227131.1"/>
    </source>
</evidence>
<gene>
    <name evidence="3" type="ORF">H0921_13290</name>
</gene>
<dbReference type="Proteomes" id="UP000542342">
    <property type="component" value="Unassembled WGS sequence"/>
</dbReference>
<dbReference type="AlphaFoldDB" id="A0A7V8VFQ1"/>
<evidence type="ECO:0000259" key="2">
    <source>
        <dbReference type="Pfam" id="PF03703"/>
    </source>
</evidence>
<evidence type="ECO:0000313" key="4">
    <source>
        <dbReference type="Proteomes" id="UP000542342"/>
    </source>
</evidence>
<name>A0A7V8VFQ1_9BACT</name>
<keyword evidence="1" id="KW-0812">Transmembrane</keyword>
<keyword evidence="4" id="KW-1185">Reference proteome</keyword>
<evidence type="ECO:0000256" key="1">
    <source>
        <dbReference type="SAM" id="Phobius"/>
    </source>
</evidence>
<dbReference type="EMBL" id="JACEFB010000011">
    <property type="protein sequence ID" value="MBA2227131.1"/>
    <property type="molecule type" value="Genomic_DNA"/>
</dbReference>
<keyword evidence="1" id="KW-0472">Membrane</keyword>
<protein>
    <submittedName>
        <fullName evidence="3">PH domain-containing protein</fullName>
    </submittedName>
</protein>
<dbReference type="InterPro" id="IPR005182">
    <property type="entry name" value="YdbS-like_PH"/>
</dbReference>
<feature type="transmembrane region" description="Helical" evidence="1">
    <location>
        <begin position="21"/>
        <end position="43"/>
    </location>
</feature>